<accession>A0ACC2SNS8</accession>
<organism evidence="1 2">
    <name type="scientific">Entomophthora muscae</name>
    <dbReference type="NCBI Taxonomy" id="34485"/>
    <lineage>
        <taxon>Eukaryota</taxon>
        <taxon>Fungi</taxon>
        <taxon>Fungi incertae sedis</taxon>
        <taxon>Zoopagomycota</taxon>
        <taxon>Entomophthoromycotina</taxon>
        <taxon>Entomophthoromycetes</taxon>
        <taxon>Entomophthorales</taxon>
        <taxon>Entomophthoraceae</taxon>
        <taxon>Entomophthora</taxon>
    </lineage>
</organism>
<evidence type="ECO:0000313" key="1">
    <source>
        <dbReference type="EMBL" id="KAJ9063920.1"/>
    </source>
</evidence>
<dbReference type="Proteomes" id="UP001165960">
    <property type="component" value="Unassembled WGS sequence"/>
</dbReference>
<name>A0ACC2SNS8_9FUNG</name>
<gene>
    <name evidence="1" type="primary">CMC4</name>
    <name evidence="1" type="ORF">DSO57_1035897</name>
</gene>
<keyword evidence="2" id="KW-1185">Reference proteome</keyword>
<evidence type="ECO:0000313" key="2">
    <source>
        <dbReference type="Proteomes" id="UP001165960"/>
    </source>
</evidence>
<proteinExistence type="predicted"/>
<sequence length="68" mass="7548">MAKAKDSPCQKEACSIQSCLQKNGYQESKCFRELQRLKECCIKVHDLGLTSLCCPLGQNHGSKKPSSM</sequence>
<comment type="caution">
    <text evidence="1">The sequence shown here is derived from an EMBL/GenBank/DDBJ whole genome shotgun (WGS) entry which is preliminary data.</text>
</comment>
<reference evidence="1" key="1">
    <citation type="submission" date="2022-04" db="EMBL/GenBank/DDBJ databases">
        <title>Genome of the entomopathogenic fungus Entomophthora muscae.</title>
        <authorList>
            <person name="Elya C."/>
            <person name="Lovett B.R."/>
            <person name="Lee E."/>
            <person name="Macias A.M."/>
            <person name="Hajek A.E."/>
            <person name="De Bivort B.L."/>
            <person name="Kasson M.T."/>
            <person name="De Fine Licht H.H."/>
            <person name="Stajich J.E."/>
        </authorList>
    </citation>
    <scope>NUCLEOTIDE SEQUENCE</scope>
    <source>
        <strain evidence="1">Berkeley</strain>
    </source>
</reference>
<dbReference type="EMBL" id="QTSX02004589">
    <property type="protein sequence ID" value="KAJ9063920.1"/>
    <property type="molecule type" value="Genomic_DNA"/>
</dbReference>
<protein>
    <submittedName>
        <fullName evidence="1">Cx9C motif-containing protein 4, mitochondrial</fullName>
    </submittedName>
</protein>